<evidence type="ECO:0000313" key="2">
    <source>
        <dbReference type="EMBL" id="KAH0571301.1"/>
    </source>
</evidence>
<evidence type="ECO:0000313" key="3">
    <source>
        <dbReference type="Proteomes" id="UP000018208"/>
    </source>
</evidence>
<dbReference type="AlphaFoldDB" id="V6LPU2"/>
<accession>V6LPU2</accession>
<dbReference type="EMBL" id="KI546073">
    <property type="protein sequence ID" value="EST46620.1"/>
    <property type="molecule type" value="Genomic_DNA"/>
</dbReference>
<dbReference type="EMBL" id="AUWU02000007">
    <property type="protein sequence ID" value="KAH0571301.1"/>
    <property type="molecule type" value="Genomic_DNA"/>
</dbReference>
<dbReference type="Proteomes" id="UP000018208">
    <property type="component" value="Unassembled WGS sequence"/>
</dbReference>
<sequence length="149" mass="17562">MSDFRYTSKNRKVSERPLLETNTRDAYMSLEYRELLKLKDMKQAQASKISNKNATTSTYFRSLHRDGEIAQLRKQCQTEYISYQKQYDFTKNDINNVINRLKGKNGTFTFSPTKEYRKKLYSQQSSPFITTSVDQLTGTRIVITRQTQQ</sequence>
<keyword evidence="3" id="KW-1185">Reference proteome</keyword>
<reference evidence="2" key="2">
    <citation type="submission" date="2020-12" db="EMBL/GenBank/DDBJ databases">
        <title>New Spironucleus salmonicida genome in near-complete chromosomes.</title>
        <authorList>
            <person name="Xu F."/>
            <person name="Kurt Z."/>
            <person name="Jimenez-Gonzalez A."/>
            <person name="Astvaldsson A."/>
            <person name="Andersson J.O."/>
            <person name="Svard S.G."/>
        </authorList>
    </citation>
    <scope>NUCLEOTIDE SEQUENCE</scope>
    <source>
        <strain evidence="2">ATCC 50377</strain>
    </source>
</reference>
<proteinExistence type="predicted"/>
<dbReference type="VEuPathDB" id="GiardiaDB:SS50377_27602"/>
<gene>
    <name evidence="1" type="ORF">SS50377_13424</name>
    <name evidence="2" type="ORF">SS50377_27602</name>
</gene>
<organism evidence="1">
    <name type="scientific">Spironucleus salmonicida</name>
    <dbReference type="NCBI Taxonomy" id="348837"/>
    <lineage>
        <taxon>Eukaryota</taxon>
        <taxon>Metamonada</taxon>
        <taxon>Diplomonadida</taxon>
        <taxon>Hexamitidae</taxon>
        <taxon>Hexamitinae</taxon>
        <taxon>Spironucleus</taxon>
    </lineage>
</organism>
<protein>
    <submittedName>
        <fullName evidence="1">Uncharacterized protein</fullName>
    </submittedName>
</protein>
<evidence type="ECO:0000313" key="1">
    <source>
        <dbReference type="EMBL" id="EST46620.1"/>
    </source>
</evidence>
<name>V6LPU2_9EUKA</name>
<reference evidence="1 2" key="1">
    <citation type="journal article" date="2014" name="PLoS Genet.">
        <title>The Genome of Spironucleus salmonicida Highlights a Fish Pathogen Adapted to Fluctuating Environments.</title>
        <authorList>
            <person name="Xu F."/>
            <person name="Jerlstrom-Hultqvist J."/>
            <person name="Einarsson E."/>
            <person name="Astvaldsson A."/>
            <person name="Svard S.G."/>
            <person name="Andersson J.O."/>
        </authorList>
    </citation>
    <scope>NUCLEOTIDE SEQUENCE</scope>
    <source>
        <strain evidence="2">ATCC 50377</strain>
    </source>
</reference>